<feature type="domain" description="Chitin-binding type-4" evidence="7">
    <location>
        <begin position="78"/>
        <end position="170"/>
    </location>
</feature>
<evidence type="ECO:0000313" key="9">
    <source>
        <dbReference type="Proteomes" id="UP000789405"/>
    </source>
</evidence>
<evidence type="ECO:0000313" key="8">
    <source>
        <dbReference type="EMBL" id="CAG8490242.1"/>
    </source>
</evidence>
<comment type="similarity">
    <text evidence="6">Belongs to the polysaccharide monooxygenase AA13 family.</text>
</comment>
<sequence length="181" mass="20186">MYLFTKFANKNRKFAKLTRASQIFMKLALCFLIFIGTVAGHGSMTFPKPRIPPGDQENGLTITRGPTKQYPCAGNKKATTLTNFRPGQLVNVKWEIGAAHRGSCAIELSTNGKDTNFKVLQTIDDCADKAGKNFSSKVKLPSRVSCNSCTLRFRWEAEITKELYLDCADIRINSKINSKNQ</sequence>
<keyword evidence="4" id="KW-1015">Disulfide bond</keyword>
<evidence type="ECO:0000256" key="2">
    <source>
        <dbReference type="ARBA" id="ARBA00022723"/>
    </source>
</evidence>
<dbReference type="Gene3D" id="2.70.50.70">
    <property type="match status" value="1"/>
</dbReference>
<dbReference type="EMBL" id="CAJVPY010000746">
    <property type="protein sequence ID" value="CAG8490242.1"/>
    <property type="molecule type" value="Genomic_DNA"/>
</dbReference>
<dbReference type="PANTHER" id="PTHR36575">
    <property type="entry name" value="BINDING PROTEIN, PUTATIVE (AFU_ORTHOLOGUE AFUA_1G14430)-RELATED"/>
    <property type="match status" value="1"/>
</dbReference>
<dbReference type="OrthoDB" id="2342176at2759"/>
<evidence type="ECO:0000256" key="4">
    <source>
        <dbReference type="ARBA" id="ARBA00023157"/>
    </source>
</evidence>
<gene>
    <name evidence="8" type="ORF">DERYTH_LOCUS2377</name>
</gene>
<organism evidence="8 9">
    <name type="scientific">Dentiscutata erythropus</name>
    <dbReference type="NCBI Taxonomy" id="1348616"/>
    <lineage>
        <taxon>Eukaryota</taxon>
        <taxon>Fungi</taxon>
        <taxon>Fungi incertae sedis</taxon>
        <taxon>Mucoromycota</taxon>
        <taxon>Glomeromycotina</taxon>
        <taxon>Glomeromycetes</taxon>
        <taxon>Diversisporales</taxon>
        <taxon>Gigasporaceae</taxon>
        <taxon>Dentiscutata</taxon>
    </lineage>
</organism>
<dbReference type="GO" id="GO:0046872">
    <property type="term" value="F:metal ion binding"/>
    <property type="evidence" value="ECO:0007669"/>
    <property type="project" value="UniProtKB-KW"/>
</dbReference>
<evidence type="ECO:0000256" key="3">
    <source>
        <dbReference type="ARBA" id="ARBA00023008"/>
    </source>
</evidence>
<accession>A0A9N8WPC2</accession>
<name>A0A9N8WPC2_9GLOM</name>
<dbReference type="AlphaFoldDB" id="A0A9N8WPC2"/>
<dbReference type="InterPro" id="IPR052282">
    <property type="entry name" value="Starch-active_LPMO"/>
</dbReference>
<evidence type="ECO:0000256" key="1">
    <source>
        <dbReference type="ARBA" id="ARBA00001973"/>
    </source>
</evidence>
<evidence type="ECO:0000259" key="7">
    <source>
        <dbReference type="Pfam" id="PF03067"/>
    </source>
</evidence>
<keyword evidence="3" id="KW-0186">Copper</keyword>
<evidence type="ECO:0000256" key="5">
    <source>
        <dbReference type="ARBA" id="ARBA00023180"/>
    </source>
</evidence>
<comment type="caution">
    <text evidence="8">The sequence shown here is derived from an EMBL/GenBank/DDBJ whole genome shotgun (WGS) entry which is preliminary data.</text>
</comment>
<protein>
    <submittedName>
        <fullName evidence="8">9325_t:CDS:1</fullName>
    </submittedName>
</protein>
<keyword evidence="9" id="KW-1185">Reference proteome</keyword>
<dbReference type="Proteomes" id="UP000789405">
    <property type="component" value="Unassembled WGS sequence"/>
</dbReference>
<reference evidence="8" key="1">
    <citation type="submission" date="2021-06" db="EMBL/GenBank/DDBJ databases">
        <authorList>
            <person name="Kallberg Y."/>
            <person name="Tangrot J."/>
            <person name="Rosling A."/>
        </authorList>
    </citation>
    <scope>NUCLEOTIDE SEQUENCE</scope>
    <source>
        <strain evidence="8">MA453B</strain>
    </source>
</reference>
<keyword evidence="2" id="KW-0479">Metal-binding</keyword>
<dbReference type="Pfam" id="PF03067">
    <property type="entry name" value="LPMO_10"/>
    <property type="match status" value="1"/>
</dbReference>
<dbReference type="InterPro" id="IPR004302">
    <property type="entry name" value="Cellulose/chitin-bd_N"/>
</dbReference>
<proteinExistence type="inferred from homology"/>
<comment type="cofactor">
    <cofactor evidence="1">
        <name>Cu(2+)</name>
        <dbReference type="ChEBI" id="CHEBI:29036"/>
    </cofactor>
</comment>
<dbReference type="PANTHER" id="PTHR36575:SF2">
    <property type="entry name" value="CHITIN-BINDING TYPE-4 DOMAIN-CONTAINING PROTEIN-RELATED"/>
    <property type="match status" value="1"/>
</dbReference>
<evidence type="ECO:0000256" key="6">
    <source>
        <dbReference type="ARBA" id="ARBA00034311"/>
    </source>
</evidence>
<keyword evidence="5" id="KW-0325">Glycoprotein</keyword>